<dbReference type="Proteomes" id="UP001516472">
    <property type="component" value="Unassembled WGS sequence"/>
</dbReference>
<gene>
    <name evidence="2" type="ORF">G4177_15125</name>
</gene>
<keyword evidence="3" id="KW-1185">Reference proteome</keyword>
<evidence type="ECO:0000259" key="1">
    <source>
        <dbReference type="Pfam" id="PF14028"/>
    </source>
</evidence>
<feature type="domain" description="Thiopeptide-type bacteriocin biosynthesis" evidence="1">
    <location>
        <begin position="10"/>
        <end position="88"/>
    </location>
</feature>
<proteinExistence type="predicted"/>
<organism evidence="2 3">
    <name type="scientific">Corallococcus soli</name>
    <dbReference type="NCBI Taxonomy" id="2710757"/>
    <lineage>
        <taxon>Bacteria</taxon>
        <taxon>Pseudomonadati</taxon>
        <taxon>Myxococcota</taxon>
        <taxon>Myxococcia</taxon>
        <taxon>Myxococcales</taxon>
        <taxon>Cystobacterineae</taxon>
        <taxon>Myxococcaceae</taxon>
        <taxon>Corallococcus</taxon>
    </lineage>
</organism>
<dbReference type="InterPro" id="IPR023809">
    <property type="entry name" value="Thiopep_bacteriocin_synth_dom"/>
</dbReference>
<evidence type="ECO:0000313" key="2">
    <source>
        <dbReference type="EMBL" id="MBE4749496.1"/>
    </source>
</evidence>
<evidence type="ECO:0000313" key="3">
    <source>
        <dbReference type="Proteomes" id="UP001516472"/>
    </source>
</evidence>
<sequence length="344" mass="37510">MSSHREPLLTANIYCDGFIDELIHQVMAPFLAEMRLSHGEDVLLWLMRYSLRGEHLKVRMYGPEAAAGAARKALSAAVDRFMATLPAPVPGAGRAENRLIAALDEEDIGDTPRPDRTLLWTHYRLQPSHMGCEPLSSTAGFAEGYIRCLAEATRVVLMQPLPEGGRPARTAARTALFTRFLLGALAGLGLRPEEECEYLVFHRDWLLAGTSDSPSQAIEFLEHRVAKEGRTLQRLTAIALERHAGRPAPGHDAFTNWSGALGIHGRQALVACGVSVAAGLSPEQRPLFFAAVARVLHNTANVVALDISNEVYLLHLLGHALRPLLKANEVDSPSSPPASSRPHR</sequence>
<dbReference type="RefSeq" id="WP_193348863.1">
    <property type="nucleotide sequence ID" value="NZ_CBCSIP010000011.1"/>
</dbReference>
<dbReference type="Pfam" id="PF14028">
    <property type="entry name" value="Lant_dehydr_C"/>
    <property type="match status" value="1"/>
</dbReference>
<reference evidence="2 3" key="1">
    <citation type="submission" date="2020-02" db="EMBL/GenBank/DDBJ databases">
        <authorList>
            <person name="Babadi Z.K."/>
            <person name="Risdian C."/>
            <person name="Ebrahimipour G.H."/>
            <person name="Wink J."/>
        </authorList>
    </citation>
    <scope>NUCLEOTIDE SEQUENCE [LARGE SCALE GENOMIC DNA]</scope>
    <source>
        <strain evidence="2 3">ZKHCc1 1396</strain>
    </source>
</reference>
<dbReference type="EMBL" id="JAAIYO010000003">
    <property type="protein sequence ID" value="MBE4749496.1"/>
    <property type="molecule type" value="Genomic_DNA"/>
</dbReference>
<protein>
    <recommendedName>
        <fullName evidence="1">Thiopeptide-type bacteriocin biosynthesis domain-containing protein</fullName>
    </recommendedName>
</protein>
<name>A0ABR9PNL2_9BACT</name>
<accession>A0ABR9PNL2</accession>
<comment type="caution">
    <text evidence="2">The sequence shown here is derived from an EMBL/GenBank/DDBJ whole genome shotgun (WGS) entry which is preliminary data.</text>
</comment>